<reference evidence="2" key="2">
    <citation type="journal article" date="2020" name="Nat. Commun.">
        <title>Large-scale genome sequencing of mycorrhizal fungi provides insights into the early evolution of symbiotic traits.</title>
        <authorList>
            <person name="Miyauchi S."/>
            <person name="Kiss E."/>
            <person name="Kuo A."/>
            <person name="Drula E."/>
            <person name="Kohler A."/>
            <person name="Sanchez-Garcia M."/>
            <person name="Morin E."/>
            <person name="Andreopoulos B."/>
            <person name="Barry K.W."/>
            <person name="Bonito G."/>
            <person name="Buee M."/>
            <person name="Carver A."/>
            <person name="Chen C."/>
            <person name="Cichocki N."/>
            <person name="Clum A."/>
            <person name="Culley D."/>
            <person name="Crous P.W."/>
            <person name="Fauchery L."/>
            <person name="Girlanda M."/>
            <person name="Hayes R.D."/>
            <person name="Keri Z."/>
            <person name="LaButti K."/>
            <person name="Lipzen A."/>
            <person name="Lombard V."/>
            <person name="Magnuson J."/>
            <person name="Maillard F."/>
            <person name="Murat C."/>
            <person name="Nolan M."/>
            <person name="Ohm R.A."/>
            <person name="Pangilinan J."/>
            <person name="Pereira M.F."/>
            <person name="Perotto S."/>
            <person name="Peter M."/>
            <person name="Pfister S."/>
            <person name="Riley R."/>
            <person name="Sitrit Y."/>
            <person name="Stielow J.B."/>
            <person name="Szollosi G."/>
            <person name="Zifcakova L."/>
            <person name="Stursova M."/>
            <person name="Spatafora J.W."/>
            <person name="Tedersoo L."/>
            <person name="Vaario L.M."/>
            <person name="Yamada A."/>
            <person name="Yan M."/>
            <person name="Wang P."/>
            <person name="Xu J."/>
            <person name="Bruns T."/>
            <person name="Baldrian P."/>
            <person name="Vilgalys R."/>
            <person name="Dunand C."/>
            <person name="Henrissat B."/>
            <person name="Grigoriev I.V."/>
            <person name="Hibbett D."/>
            <person name="Nagy L.G."/>
            <person name="Martin F.M."/>
        </authorList>
    </citation>
    <scope>NUCLEOTIDE SEQUENCE</scope>
    <source>
        <strain evidence="2">Prilba</strain>
    </source>
</reference>
<feature type="region of interest" description="Disordered" evidence="1">
    <location>
        <begin position="1"/>
        <end position="60"/>
    </location>
</feature>
<evidence type="ECO:0000313" key="3">
    <source>
        <dbReference type="Proteomes" id="UP000759537"/>
    </source>
</evidence>
<dbReference type="EMBL" id="WHVB01000008">
    <property type="protein sequence ID" value="KAF8480109.1"/>
    <property type="molecule type" value="Genomic_DNA"/>
</dbReference>
<evidence type="ECO:0000256" key="1">
    <source>
        <dbReference type="SAM" id="MobiDB-lite"/>
    </source>
</evidence>
<keyword evidence="3" id="KW-1185">Reference proteome</keyword>
<feature type="region of interest" description="Disordered" evidence="1">
    <location>
        <begin position="337"/>
        <end position="395"/>
    </location>
</feature>
<organism evidence="2 3">
    <name type="scientific">Russula ochroleuca</name>
    <dbReference type="NCBI Taxonomy" id="152965"/>
    <lineage>
        <taxon>Eukaryota</taxon>
        <taxon>Fungi</taxon>
        <taxon>Dikarya</taxon>
        <taxon>Basidiomycota</taxon>
        <taxon>Agaricomycotina</taxon>
        <taxon>Agaricomycetes</taxon>
        <taxon>Russulales</taxon>
        <taxon>Russulaceae</taxon>
        <taxon>Russula</taxon>
    </lineage>
</organism>
<accession>A0A9P5MVW5</accession>
<dbReference type="OrthoDB" id="3204900at2759"/>
<comment type="caution">
    <text evidence="2">The sequence shown here is derived from an EMBL/GenBank/DDBJ whole genome shotgun (WGS) entry which is preliminary data.</text>
</comment>
<feature type="compositionally biased region" description="Polar residues" evidence="1">
    <location>
        <begin position="47"/>
        <end position="56"/>
    </location>
</feature>
<dbReference type="Proteomes" id="UP000759537">
    <property type="component" value="Unassembled WGS sequence"/>
</dbReference>
<feature type="compositionally biased region" description="Low complexity" evidence="1">
    <location>
        <begin position="268"/>
        <end position="289"/>
    </location>
</feature>
<feature type="region of interest" description="Disordered" evidence="1">
    <location>
        <begin position="243"/>
        <end position="325"/>
    </location>
</feature>
<gene>
    <name evidence="2" type="ORF">DFH94DRAFT_740355</name>
</gene>
<feature type="region of interest" description="Disordered" evidence="1">
    <location>
        <begin position="85"/>
        <end position="148"/>
    </location>
</feature>
<reference evidence="2" key="1">
    <citation type="submission" date="2019-10" db="EMBL/GenBank/DDBJ databases">
        <authorList>
            <consortium name="DOE Joint Genome Institute"/>
            <person name="Kuo A."/>
            <person name="Miyauchi S."/>
            <person name="Kiss E."/>
            <person name="Drula E."/>
            <person name="Kohler A."/>
            <person name="Sanchez-Garcia M."/>
            <person name="Andreopoulos B."/>
            <person name="Barry K.W."/>
            <person name="Bonito G."/>
            <person name="Buee M."/>
            <person name="Carver A."/>
            <person name="Chen C."/>
            <person name="Cichocki N."/>
            <person name="Clum A."/>
            <person name="Culley D."/>
            <person name="Crous P.W."/>
            <person name="Fauchery L."/>
            <person name="Girlanda M."/>
            <person name="Hayes R."/>
            <person name="Keri Z."/>
            <person name="LaButti K."/>
            <person name="Lipzen A."/>
            <person name="Lombard V."/>
            <person name="Magnuson J."/>
            <person name="Maillard F."/>
            <person name="Morin E."/>
            <person name="Murat C."/>
            <person name="Nolan M."/>
            <person name="Ohm R."/>
            <person name="Pangilinan J."/>
            <person name="Pereira M."/>
            <person name="Perotto S."/>
            <person name="Peter M."/>
            <person name="Riley R."/>
            <person name="Sitrit Y."/>
            <person name="Stielow B."/>
            <person name="Szollosi G."/>
            <person name="Zifcakova L."/>
            <person name="Stursova M."/>
            <person name="Spatafora J.W."/>
            <person name="Tedersoo L."/>
            <person name="Vaario L.-M."/>
            <person name="Yamada A."/>
            <person name="Yan M."/>
            <person name="Wang P."/>
            <person name="Xu J."/>
            <person name="Bruns T."/>
            <person name="Baldrian P."/>
            <person name="Vilgalys R."/>
            <person name="Henrissat B."/>
            <person name="Grigoriev I.V."/>
            <person name="Hibbett D."/>
            <person name="Nagy L.G."/>
            <person name="Martin F.M."/>
        </authorList>
    </citation>
    <scope>NUCLEOTIDE SEQUENCE</scope>
    <source>
        <strain evidence="2">Prilba</strain>
    </source>
</reference>
<sequence length="530" mass="56106">MSERFRNVSLHVSPPPRPLLVTEKTTRARAMPRPPLDPVTNVGPRDLTNSVPSDRSPTAHPATCADVLALSPTSSPLELVHNRLQSCATSPSRRRPQSRRQSSISYLPPDSPRLWTPRTPQTGPDSLEHSSPLPSANNANKEGHVRARSIPQRAISEPVVLTLAERYADLLQFIAQKESKCLELRSQLAVHESELLEHKRTWERIVRREFGRNIPSTSTTAAPATVLNGLVGGVRALAAVTTSPPLTPSLSRVRPSSSAFANHEPRQAASNSVSSTTTSSSVPSAADSPRLSQSSMSSVAEVKTDSGKVEGPLEEDVVRESGGTLASELSLKSTLVAQHRSSTLSEKQQSPSSKTLRRRSRDSQATLVDALKPLTGEGSHSGSGKWASAGAVSPTSASIPGMSPFGAMGLGRANLGEAAQGWVDSVGSRLAELQRGQTFSKSQKRASGLLSDVSQSIFSALAPVSSANVAPACVPAAQSLLDEEDDAGSTALGRALLPDVVAASGRPACVETQPPSTADENEEDEEGWNW</sequence>
<feature type="compositionally biased region" description="Acidic residues" evidence="1">
    <location>
        <begin position="519"/>
        <end position="530"/>
    </location>
</feature>
<feature type="region of interest" description="Disordered" evidence="1">
    <location>
        <begin position="506"/>
        <end position="530"/>
    </location>
</feature>
<evidence type="ECO:0000313" key="2">
    <source>
        <dbReference type="EMBL" id="KAF8480109.1"/>
    </source>
</evidence>
<feature type="compositionally biased region" description="Polar residues" evidence="1">
    <location>
        <begin position="243"/>
        <end position="260"/>
    </location>
</feature>
<proteinExistence type="predicted"/>
<feature type="compositionally biased region" description="Polar residues" evidence="1">
    <location>
        <begin position="337"/>
        <end position="354"/>
    </location>
</feature>
<protein>
    <submittedName>
        <fullName evidence="2">Uncharacterized protein</fullName>
    </submittedName>
</protein>
<dbReference type="AlphaFoldDB" id="A0A9P5MVW5"/>
<name>A0A9P5MVW5_9AGAM</name>